<proteinExistence type="predicted"/>
<name>A0A9D1YEB1_9FIRM</name>
<sequence>MGEGQGGARAREAHTLTITGREKVLITGVDQVDFFSEELVCARTELGTLQVKGRGLHMVDLSGERGRLLVEGQVAGVSYSEERQPKSLWGRLLQ</sequence>
<dbReference type="Proteomes" id="UP000823915">
    <property type="component" value="Unassembled WGS sequence"/>
</dbReference>
<reference evidence="1" key="1">
    <citation type="journal article" date="2021" name="PeerJ">
        <title>Extensive microbial diversity within the chicken gut microbiome revealed by metagenomics and culture.</title>
        <authorList>
            <person name="Gilroy R."/>
            <person name="Ravi A."/>
            <person name="Getino M."/>
            <person name="Pursley I."/>
            <person name="Horton D.L."/>
            <person name="Alikhan N.F."/>
            <person name="Baker D."/>
            <person name="Gharbi K."/>
            <person name="Hall N."/>
            <person name="Watson M."/>
            <person name="Adriaenssens E.M."/>
            <person name="Foster-Nyarko E."/>
            <person name="Jarju S."/>
            <person name="Secka A."/>
            <person name="Antonio M."/>
            <person name="Oren A."/>
            <person name="Chaudhuri R.R."/>
            <person name="La Ragione R."/>
            <person name="Hildebrand F."/>
            <person name="Pallen M.J."/>
        </authorList>
    </citation>
    <scope>NUCLEOTIDE SEQUENCE</scope>
    <source>
        <strain evidence="1">1282</strain>
    </source>
</reference>
<evidence type="ECO:0000313" key="2">
    <source>
        <dbReference type="Proteomes" id="UP000823915"/>
    </source>
</evidence>
<gene>
    <name evidence="1" type="ORF">H9838_08230</name>
</gene>
<dbReference type="AlphaFoldDB" id="A0A9D1YEB1"/>
<protein>
    <submittedName>
        <fullName evidence="1">YabP/YqfC family sporulation protein</fullName>
    </submittedName>
</protein>
<dbReference type="Pfam" id="PF07873">
    <property type="entry name" value="YabP"/>
    <property type="match status" value="1"/>
</dbReference>
<dbReference type="EMBL" id="DXDU01000130">
    <property type="protein sequence ID" value="HIY27140.1"/>
    <property type="molecule type" value="Genomic_DNA"/>
</dbReference>
<evidence type="ECO:0000313" key="1">
    <source>
        <dbReference type="EMBL" id="HIY27140.1"/>
    </source>
</evidence>
<organism evidence="1 2">
    <name type="scientific">Candidatus Acutalibacter pullistercoris</name>
    <dbReference type="NCBI Taxonomy" id="2838418"/>
    <lineage>
        <taxon>Bacteria</taxon>
        <taxon>Bacillati</taxon>
        <taxon>Bacillota</taxon>
        <taxon>Clostridia</taxon>
        <taxon>Eubacteriales</taxon>
        <taxon>Acutalibacteraceae</taxon>
        <taxon>Acutalibacter</taxon>
    </lineage>
</organism>
<dbReference type="InterPro" id="IPR038705">
    <property type="entry name" value="YabP_sf"/>
</dbReference>
<comment type="caution">
    <text evidence="1">The sequence shown here is derived from an EMBL/GenBank/DDBJ whole genome shotgun (WGS) entry which is preliminary data.</text>
</comment>
<dbReference type="Gene3D" id="2.60.40.2000">
    <property type="match status" value="1"/>
</dbReference>
<accession>A0A9D1YEB1</accession>
<dbReference type="InterPro" id="IPR022476">
    <property type="entry name" value="Spore_YabP/YqfC"/>
</dbReference>
<reference evidence="1" key="2">
    <citation type="submission" date="2021-04" db="EMBL/GenBank/DDBJ databases">
        <authorList>
            <person name="Gilroy R."/>
        </authorList>
    </citation>
    <scope>NUCLEOTIDE SEQUENCE</scope>
    <source>
        <strain evidence="1">1282</strain>
    </source>
</reference>